<evidence type="ECO:0000313" key="2">
    <source>
        <dbReference type="Proteomes" id="UP000233649"/>
    </source>
</evidence>
<sequence>GIITGMVIGGILDIAARKQGRGI</sequence>
<proteinExistence type="predicted"/>
<dbReference type="Proteomes" id="UP000233649">
    <property type="component" value="Unassembled WGS sequence"/>
</dbReference>
<comment type="caution">
    <text evidence="1">The sequence shown here is derived from an EMBL/GenBank/DDBJ whole genome shotgun (WGS) entry which is preliminary data.</text>
</comment>
<protein>
    <submittedName>
        <fullName evidence="1">Uncharacterized protein</fullName>
    </submittedName>
</protein>
<organism evidence="1 2">
    <name type="scientific">Dehalococcoides mccartyi</name>
    <dbReference type="NCBI Taxonomy" id="61435"/>
    <lineage>
        <taxon>Bacteria</taxon>
        <taxon>Bacillati</taxon>
        <taxon>Chloroflexota</taxon>
        <taxon>Dehalococcoidia</taxon>
        <taxon>Dehalococcoidales</taxon>
        <taxon>Dehalococcoidaceae</taxon>
        <taxon>Dehalococcoides</taxon>
    </lineage>
</organism>
<dbReference type="EMBL" id="PHFD01000199">
    <property type="protein sequence ID" value="PKH46551.1"/>
    <property type="molecule type" value="Genomic_DNA"/>
</dbReference>
<accession>A0A2J1DWS3</accession>
<name>A0A2J1DWS3_9CHLR</name>
<dbReference type="AlphaFoldDB" id="A0A2J1DWS3"/>
<gene>
    <name evidence="1" type="ORF">CVH13_01047</name>
</gene>
<reference evidence="1 2" key="1">
    <citation type="journal article" date="2017" name="FEMS Microbiol. Ecol.">
        <title>Reconstructed genomes of novel Dehalococcoides mccartyi strains from 1,2,3,4-tetrachlorodibenzo-p-dioxin-dechlorinating enrichment cultures reveal divergent reductive dehalogenase gene profiles.</title>
        <authorList>
            <person name="Dam H.T."/>
            <person name="Vollmers J."/>
            <person name="Kaster A.K."/>
            <person name="Haggblom M.M."/>
        </authorList>
    </citation>
    <scope>NUCLEOTIDE SEQUENCE [LARGE SCALE GENOMIC DNA]</scope>
    <source>
        <strain evidence="1 2">H1-3-2.001</strain>
    </source>
</reference>
<evidence type="ECO:0000313" key="1">
    <source>
        <dbReference type="EMBL" id="PKH46551.1"/>
    </source>
</evidence>
<feature type="non-terminal residue" evidence="1">
    <location>
        <position position="1"/>
    </location>
</feature>